<dbReference type="PANTHER" id="PTHR42760">
    <property type="entry name" value="SHORT-CHAIN DEHYDROGENASES/REDUCTASES FAMILY MEMBER"/>
    <property type="match status" value="1"/>
</dbReference>
<dbReference type="InterPro" id="IPR020904">
    <property type="entry name" value="Sc_DH/Rdtase_CS"/>
</dbReference>
<evidence type="ECO:0000313" key="3">
    <source>
        <dbReference type="Proteomes" id="UP001501570"/>
    </source>
</evidence>
<dbReference type="InterPro" id="IPR002347">
    <property type="entry name" value="SDR_fam"/>
</dbReference>
<dbReference type="PROSITE" id="PS00061">
    <property type="entry name" value="ADH_SHORT"/>
    <property type="match status" value="1"/>
</dbReference>
<keyword evidence="3" id="KW-1185">Reference proteome</keyword>
<protein>
    <submittedName>
        <fullName evidence="2">3-oxoacyl-[acyl-carrier-protein] reductase</fullName>
    </submittedName>
</protein>
<dbReference type="Proteomes" id="UP001501570">
    <property type="component" value="Unassembled WGS sequence"/>
</dbReference>
<dbReference type="Gene3D" id="3.40.50.720">
    <property type="entry name" value="NAD(P)-binding Rossmann-like Domain"/>
    <property type="match status" value="1"/>
</dbReference>
<evidence type="ECO:0000256" key="1">
    <source>
        <dbReference type="ARBA" id="ARBA00006484"/>
    </source>
</evidence>
<dbReference type="PRINTS" id="PR00081">
    <property type="entry name" value="GDHRDH"/>
</dbReference>
<comment type="similarity">
    <text evidence="1">Belongs to the short-chain dehydrogenases/reductases (SDR) family.</text>
</comment>
<dbReference type="PRINTS" id="PR00080">
    <property type="entry name" value="SDRFAMILY"/>
</dbReference>
<sequence length="250" mass="25497">MSGDLTGGVAVVTAAGSGIGQATALRMAARGATVIAVDVDADGLATTRTRAPAPDRLIATVCDVTDEDAVTALATEVLDRHGVPIVLVNVVGGAKLAGIGRMTPALWAEQLSLNLTSTYLMCHSFVPAMTGAGRGSVVNTASGFGFMPAPERSAYAASKAGIVAFSRALATEAAADGVRVNVVSPGPIETPRMLALTRDDPLARSKHQQIPLGRFGRPDEVAAVISFLASDEASFVCGQVVHVNGGVYMP</sequence>
<comment type="caution">
    <text evidence="2">The sequence shown here is derived from an EMBL/GenBank/DDBJ whole genome shotgun (WGS) entry which is preliminary data.</text>
</comment>
<dbReference type="SUPFAM" id="SSF51735">
    <property type="entry name" value="NAD(P)-binding Rossmann-fold domains"/>
    <property type="match status" value="1"/>
</dbReference>
<gene>
    <name evidence="2" type="primary">fabG_4</name>
    <name evidence="2" type="ORF">GCM10023322_45420</name>
</gene>
<dbReference type="CDD" id="cd05233">
    <property type="entry name" value="SDR_c"/>
    <property type="match status" value="1"/>
</dbReference>
<accession>A0ABP9S1Y9</accession>
<reference evidence="3" key="1">
    <citation type="journal article" date="2019" name="Int. J. Syst. Evol. Microbiol.">
        <title>The Global Catalogue of Microorganisms (GCM) 10K type strain sequencing project: providing services to taxonomists for standard genome sequencing and annotation.</title>
        <authorList>
            <consortium name="The Broad Institute Genomics Platform"/>
            <consortium name="The Broad Institute Genome Sequencing Center for Infectious Disease"/>
            <person name="Wu L."/>
            <person name="Ma J."/>
        </authorList>
    </citation>
    <scope>NUCLEOTIDE SEQUENCE [LARGE SCALE GENOMIC DNA]</scope>
    <source>
        <strain evidence="3">JCM 18304</strain>
    </source>
</reference>
<dbReference type="InterPro" id="IPR036291">
    <property type="entry name" value="NAD(P)-bd_dom_sf"/>
</dbReference>
<dbReference type="RefSeq" id="WP_345632616.1">
    <property type="nucleotide sequence ID" value="NZ_BAABJQ010000014.1"/>
</dbReference>
<evidence type="ECO:0000313" key="2">
    <source>
        <dbReference type="EMBL" id="GAA5190392.1"/>
    </source>
</evidence>
<dbReference type="Pfam" id="PF13561">
    <property type="entry name" value="adh_short_C2"/>
    <property type="match status" value="1"/>
</dbReference>
<organism evidence="2 3">
    <name type="scientific">Rugosimonospora acidiphila</name>
    <dbReference type="NCBI Taxonomy" id="556531"/>
    <lineage>
        <taxon>Bacteria</taxon>
        <taxon>Bacillati</taxon>
        <taxon>Actinomycetota</taxon>
        <taxon>Actinomycetes</taxon>
        <taxon>Micromonosporales</taxon>
        <taxon>Micromonosporaceae</taxon>
        <taxon>Rugosimonospora</taxon>
    </lineage>
</organism>
<dbReference type="PANTHER" id="PTHR42760:SF123">
    <property type="entry name" value="OXIDOREDUCTASE"/>
    <property type="match status" value="1"/>
</dbReference>
<proteinExistence type="inferred from homology"/>
<name>A0ABP9S1Y9_9ACTN</name>
<dbReference type="EMBL" id="BAABJQ010000014">
    <property type="protein sequence ID" value="GAA5190392.1"/>
    <property type="molecule type" value="Genomic_DNA"/>
</dbReference>